<evidence type="ECO:0000313" key="8">
    <source>
        <dbReference type="EMBL" id="KAF7725195.1"/>
    </source>
</evidence>
<keyword evidence="2" id="KW-0479">Metal-binding</keyword>
<dbReference type="GO" id="GO:0005975">
    <property type="term" value="P:carbohydrate metabolic process"/>
    <property type="evidence" value="ECO:0007669"/>
    <property type="project" value="InterPro"/>
</dbReference>
<evidence type="ECO:0000256" key="1">
    <source>
        <dbReference type="ARBA" id="ARBA00001941"/>
    </source>
</evidence>
<dbReference type="GO" id="GO:0046872">
    <property type="term" value="F:metal ion binding"/>
    <property type="evidence" value="ECO:0007669"/>
    <property type="project" value="UniProtKB-KW"/>
</dbReference>
<keyword evidence="4" id="KW-0378">Hydrolase</keyword>
<dbReference type="AlphaFoldDB" id="A0A8H7BLC4"/>
<dbReference type="Proteomes" id="UP000605846">
    <property type="component" value="Unassembled WGS sequence"/>
</dbReference>
<evidence type="ECO:0000256" key="2">
    <source>
        <dbReference type="ARBA" id="ARBA00022723"/>
    </source>
</evidence>
<dbReference type="PROSITE" id="PS51677">
    <property type="entry name" value="NODB"/>
    <property type="match status" value="1"/>
</dbReference>
<dbReference type="PANTHER" id="PTHR46471:SF4">
    <property type="entry name" value="CHITIN DEACETYLASE"/>
    <property type="match status" value="1"/>
</dbReference>
<evidence type="ECO:0000256" key="6">
    <source>
        <dbReference type="SAM" id="SignalP"/>
    </source>
</evidence>
<keyword evidence="3 6" id="KW-0732">Signal</keyword>
<keyword evidence="9" id="KW-1185">Reference proteome</keyword>
<organism evidence="8 9">
    <name type="scientific">Apophysomyces ossiformis</name>
    <dbReference type="NCBI Taxonomy" id="679940"/>
    <lineage>
        <taxon>Eukaryota</taxon>
        <taxon>Fungi</taxon>
        <taxon>Fungi incertae sedis</taxon>
        <taxon>Mucoromycota</taxon>
        <taxon>Mucoromycotina</taxon>
        <taxon>Mucoromycetes</taxon>
        <taxon>Mucorales</taxon>
        <taxon>Mucorineae</taxon>
        <taxon>Mucoraceae</taxon>
        <taxon>Apophysomyces</taxon>
    </lineage>
</organism>
<evidence type="ECO:0000259" key="7">
    <source>
        <dbReference type="PROSITE" id="PS51677"/>
    </source>
</evidence>
<evidence type="ECO:0000313" key="9">
    <source>
        <dbReference type="Proteomes" id="UP000605846"/>
    </source>
</evidence>
<dbReference type="Pfam" id="PF01522">
    <property type="entry name" value="Polysacc_deac_1"/>
    <property type="match status" value="1"/>
</dbReference>
<feature type="signal peptide" evidence="6">
    <location>
        <begin position="1"/>
        <end position="19"/>
    </location>
</feature>
<dbReference type="InterPro" id="IPR011330">
    <property type="entry name" value="Glyco_hydro/deAcase_b/a-brl"/>
</dbReference>
<evidence type="ECO:0000256" key="3">
    <source>
        <dbReference type="ARBA" id="ARBA00022729"/>
    </source>
</evidence>
<name>A0A8H7BLC4_9FUNG</name>
<feature type="chain" id="PRO_5034347550" evidence="6">
    <location>
        <begin position="20"/>
        <end position="265"/>
    </location>
</feature>
<sequence length="265" mass="29280">MRTSLVFTLTAALAAVTSAAPIGQNSSSLVVDKCTQPGTFALTFDDGPFEYTWDLAKSLNTQGINATFFMNGNNFIDVENSKTQTSDGEKTYIEVIKYVHDLGHQVASHTYQHKDLPGLTKEEVQYQMNQESDIIFKAIGKRGAKLGDDPSLNELTTLLDMRPPEGALDDQAKAVLAELGYKGIVLWDIDSNDWKKLGIEHEKTEITNVLGSETGNPTGGHISLMHDVWERTAKELVPWAVEYIKSKGYKFQTVAECLGTNDPYL</sequence>
<dbReference type="EMBL" id="JABAYA010000102">
    <property type="protein sequence ID" value="KAF7725195.1"/>
    <property type="molecule type" value="Genomic_DNA"/>
</dbReference>
<dbReference type="OrthoDB" id="2125469at2759"/>
<keyword evidence="5" id="KW-0119">Carbohydrate metabolism</keyword>
<dbReference type="Gene3D" id="3.20.20.370">
    <property type="entry name" value="Glycoside hydrolase/deacetylase"/>
    <property type="match status" value="1"/>
</dbReference>
<evidence type="ECO:0000256" key="5">
    <source>
        <dbReference type="ARBA" id="ARBA00023277"/>
    </source>
</evidence>
<dbReference type="GO" id="GO:0016810">
    <property type="term" value="F:hydrolase activity, acting on carbon-nitrogen (but not peptide) bonds"/>
    <property type="evidence" value="ECO:0007669"/>
    <property type="project" value="InterPro"/>
</dbReference>
<gene>
    <name evidence="8" type="primary">D25_2</name>
    <name evidence="8" type="ORF">EC973_000361</name>
</gene>
<reference evidence="8" key="1">
    <citation type="submission" date="2020-01" db="EMBL/GenBank/DDBJ databases">
        <title>Genome Sequencing of Three Apophysomyces-Like Fungal Strains Confirms a Novel Fungal Genus in the Mucoromycota with divergent Burkholderia-like Endosymbiotic Bacteria.</title>
        <authorList>
            <person name="Stajich J.E."/>
            <person name="Macias A.M."/>
            <person name="Carter-House D."/>
            <person name="Lovett B."/>
            <person name="Kasson L.R."/>
            <person name="Berry K."/>
            <person name="Grigoriev I."/>
            <person name="Chang Y."/>
            <person name="Spatafora J."/>
            <person name="Kasson M.T."/>
        </authorList>
    </citation>
    <scope>NUCLEOTIDE SEQUENCE</scope>
    <source>
        <strain evidence="8">NRRL A-21654</strain>
    </source>
</reference>
<proteinExistence type="predicted"/>
<dbReference type="SUPFAM" id="SSF88713">
    <property type="entry name" value="Glycoside hydrolase/deacetylase"/>
    <property type="match status" value="1"/>
</dbReference>
<dbReference type="InterPro" id="IPR002509">
    <property type="entry name" value="NODB_dom"/>
</dbReference>
<protein>
    <submittedName>
        <fullName evidence="8">Carbohydrate esterase 4 protein</fullName>
    </submittedName>
</protein>
<feature type="domain" description="NodB homology" evidence="7">
    <location>
        <begin position="38"/>
        <end position="252"/>
    </location>
</feature>
<evidence type="ECO:0000256" key="4">
    <source>
        <dbReference type="ARBA" id="ARBA00022801"/>
    </source>
</evidence>
<comment type="cofactor">
    <cofactor evidence="1">
        <name>Co(2+)</name>
        <dbReference type="ChEBI" id="CHEBI:48828"/>
    </cofactor>
</comment>
<accession>A0A8H7BLC4</accession>
<dbReference type="PANTHER" id="PTHR46471">
    <property type="entry name" value="CHITIN DEACETYLASE"/>
    <property type="match status" value="1"/>
</dbReference>
<comment type="caution">
    <text evidence="8">The sequence shown here is derived from an EMBL/GenBank/DDBJ whole genome shotgun (WGS) entry which is preliminary data.</text>
</comment>